<dbReference type="Proteomes" id="UP001611383">
    <property type="component" value="Chromosome"/>
</dbReference>
<accession>A0ABY9WZE0</accession>
<dbReference type="NCBIfam" id="TIGR03897">
    <property type="entry name" value="lanti_2_LanM"/>
    <property type="match status" value="1"/>
</dbReference>
<dbReference type="InterPro" id="IPR025410">
    <property type="entry name" value="Lant_dehyd"/>
</dbReference>
<dbReference type="RefSeq" id="WP_395806093.1">
    <property type="nucleotide sequence ID" value="NZ_CP043494.1"/>
</dbReference>
<feature type="domain" description="Lantibiotic biosynthesis protein dehydration" evidence="1">
    <location>
        <begin position="224"/>
        <end position="598"/>
    </location>
</feature>
<dbReference type="EMBL" id="CP043494">
    <property type="protein sequence ID" value="WNG48498.1"/>
    <property type="molecule type" value="Genomic_DNA"/>
</dbReference>
<dbReference type="InterPro" id="IPR007822">
    <property type="entry name" value="LANC-like"/>
</dbReference>
<name>A0ABY9WZE0_9BACT</name>
<dbReference type="InterPro" id="IPR012341">
    <property type="entry name" value="6hp_glycosidase-like_sf"/>
</dbReference>
<proteinExistence type="predicted"/>
<dbReference type="PIRSF" id="PIRSF037228">
    <property type="entry name" value="Lant_mod_RumM"/>
    <property type="match status" value="1"/>
</dbReference>
<dbReference type="Pfam" id="PF05147">
    <property type="entry name" value="LANC_like"/>
    <property type="match status" value="1"/>
</dbReference>
<reference evidence="2 3" key="1">
    <citation type="submission" date="2019-08" db="EMBL/GenBank/DDBJ databases">
        <title>Archangium and Cystobacter genomes.</title>
        <authorList>
            <person name="Chen I.-C.K."/>
            <person name="Wielgoss S."/>
        </authorList>
    </citation>
    <scope>NUCLEOTIDE SEQUENCE [LARGE SCALE GENOMIC DNA]</scope>
    <source>
        <strain evidence="2 3">Cbm 6</strain>
    </source>
</reference>
<sequence length="1075" mass="118107">MQVIAPVFPWKKATFLHERATVKGGSPLSGHDSAQQDAERQVRAWRQLMSGDDATLEERLRSVGLDREDFLQILLQSERQEEGVEDSGSWVSLVEEVIAQRYAGEPLPPSLQAPSAPGQPGLSFSGVLHPFLRLAAARLRTVLAALQARYGLEHALLAPEAEAALLDGLARRLQFLSTRTLILELNVARMMEQLPGNTPQERFHYFSTVHVQEPRVLFALLEEYPVLARLLATSTERWLAVTLELLERIATDREQLSHTFLGGQDLGFLVNVHTGISDLHREGRSVVLLRFSSGLRLVYKPKSLAVDVHFQQLLQALNAWGARHPHRVLTVLDRGPYGWVECVEASGCDSREALQRFYWRQGSSLALLHMLNAVDFHLENLIAAGETPVLVDLEALFHQRRPLDAGGSARERAWALLDRSIISVGMLPMLIFGQAGRAGIDMSGLGGEAGQLSPTAVPMVEDAHRDTMRMVRRQGRTSGSHNRPLLHGQPVDASDFTEDIVQGFEETYRLLLRHREALAPRLRAFADVEVRHIVRATQRYALLLQESVHPDFLREGLERDKVLDNLWAEASFMPALRRLVPYEHADLRLGDIPLFTTRPGQRHLWSSSGECIHDYFPRDSLSEVLERLAHMDERDCAWQVSLIRKSMVSLDKSRGAPRPLTRPAQRTSLPPATREDCLAAATAIGEDLVAKAIHGGKDVSWIGMSLEDLGRWRWSLAPIGSDVYEGVGGLALFLAFLARETGRADFEELARSAGETVRNVWRNPDPTEAGVGAFVGRSSAAYVLGHLAALWNQPSLLDEVLTGIPALEPLIDTDTRLDLLSGSAGCALVLLGLHARAGDARLLDAARRCGERLLVTALPCPEGGVGWKGPAGARPLAGFSHGAAGIAYALLELASATNDSRYRELAHQALAYERALFAPERGNWKDLREPEEGQESASPGFMVAWCHGAPGIALGRLCSLRHLEGVEVRAELETALTTTLREGFGGNHCLCHGDLGNVEPLYLAGAVLGEPRWIRAALERAAHVIHQGRKRGWLCGLPRGAETPGLMMGLAGIGYGLLRLAAPERVPSVLTLARP</sequence>
<dbReference type="PANTHER" id="PTHR12736">
    <property type="entry name" value="LANC-LIKE PROTEIN"/>
    <property type="match status" value="1"/>
</dbReference>
<dbReference type="SUPFAM" id="SSF158745">
    <property type="entry name" value="LanC-like"/>
    <property type="match status" value="1"/>
</dbReference>
<protein>
    <submittedName>
        <fullName evidence="2">Type 2 lantipeptide synthetase LanM</fullName>
    </submittedName>
</protein>
<evidence type="ECO:0000313" key="3">
    <source>
        <dbReference type="Proteomes" id="UP001611383"/>
    </source>
</evidence>
<gene>
    <name evidence="2" type="primary">lanM</name>
    <name evidence="2" type="ORF">F0U60_33535</name>
</gene>
<organism evidence="2 3">
    <name type="scientific">Archangium minus</name>
    <dbReference type="NCBI Taxonomy" id="83450"/>
    <lineage>
        <taxon>Bacteria</taxon>
        <taxon>Pseudomonadati</taxon>
        <taxon>Myxococcota</taxon>
        <taxon>Myxococcia</taxon>
        <taxon>Myxococcales</taxon>
        <taxon>Cystobacterineae</taxon>
        <taxon>Archangiaceae</taxon>
        <taxon>Archangium</taxon>
    </lineage>
</organism>
<dbReference type="Gene3D" id="1.50.10.10">
    <property type="match status" value="1"/>
</dbReference>
<evidence type="ECO:0000259" key="1">
    <source>
        <dbReference type="Pfam" id="PF13575"/>
    </source>
</evidence>
<dbReference type="Pfam" id="PF13575">
    <property type="entry name" value="DUF4135"/>
    <property type="match status" value="1"/>
</dbReference>
<dbReference type="PRINTS" id="PR01950">
    <property type="entry name" value="LANCSUPER"/>
</dbReference>
<dbReference type="InterPro" id="IPR017146">
    <property type="entry name" value="Lanti_2_LanM"/>
</dbReference>
<evidence type="ECO:0000313" key="2">
    <source>
        <dbReference type="EMBL" id="WNG48498.1"/>
    </source>
</evidence>
<keyword evidence="3" id="KW-1185">Reference proteome</keyword>
<dbReference type="SMART" id="SM01260">
    <property type="entry name" value="LANC_like"/>
    <property type="match status" value="1"/>
</dbReference>
<dbReference type="PANTHER" id="PTHR12736:SF7">
    <property type="entry name" value="LANC-LIKE PROTEIN 3"/>
    <property type="match status" value="1"/>
</dbReference>
<dbReference type="CDD" id="cd04792">
    <property type="entry name" value="LanM-like"/>
    <property type="match status" value="1"/>
</dbReference>